<comment type="caution">
    <text evidence="3">The sequence shown here is derived from an EMBL/GenBank/DDBJ whole genome shotgun (WGS) entry which is preliminary data.</text>
</comment>
<proteinExistence type="predicted"/>
<dbReference type="PANTHER" id="PTHR23076">
    <property type="entry name" value="METALLOPROTEASE M41 FTSH"/>
    <property type="match status" value="1"/>
</dbReference>
<dbReference type="Proteomes" id="UP000030377">
    <property type="component" value="Unassembled WGS sequence"/>
</dbReference>
<dbReference type="Pfam" id="PF01434">
    <property type="entry name" value="Peptidase_M41"/>
    <property type="match status" value="1"/>
</dbReference>
<dbReference type="EMBL" id="JRPN01000010">
    <property type="protein sequence ID" value="KGT79538.1"/>
    <property type="molecule type" value="Genomic_DNA"/>
</dbReference>
<dbReference type="PANTHER" id="PTHR23076:SF97">
    <property type="entry name" value="ATP-DEPENDENT ZINC METALLOPROTEASE YME1L1"/>
    <property type="match status" value="1"/>
</dbReference>
<reference evidence="3 4" key="1">
    <citation type="submission" date="2014-09" db="EMBL/GenBank/DDBJ databases">
        <title>Draft genome of Bradyrhizobium japonicum Is-34.</title>
        <authorList>
            <person name="Tsurumaru H."/>
            <person name="Yamakawa T."/>
            <person name="Hashimoto S."/>
            <person name="Okizaki K."/>
            <person name="Kanesaki Y."/>
            <person name="Yoshikawa H."/>
            <person name="Yajima S."/>
        </authorList>
    </citation>
    <scope>NUCLEOTIDE SEQUENCE [LARGE SCALE GENOMIC DNA]</scope>
    <source>
        <strain evidence="3 4">Is-34</strain>
    </source>
</reference>
<dbReference type="InterPro" id="IPR027417">
    <property type="entry name" value="P-loop_NTPase"/>
</dbReference>
<protein>
    <recommendedName>
        <fullName evidence="2">AAA+ ATPase domain-containing protein</fullName>
    </recommendedName>
</protein>
<name>A0A0A3Z0Z4_BRAJP</name>
<dbReference type="GO" id="GO:0006508">
    <property type="term" value="P:proteolysis"/>
    <property type="evidence" value="ECO:0007669"/>
    <property type="project" value="InterPro"/>
</dbReference>
<sequence>MNETTSMSSVFGPRNGGTHRPVSFAGTGIGPIERRAYGQAWRDALRFRWNLAVGDDRPPIARSGGFASLTRLADVDDDTGFEENASREGCPPSPARIAAALLLARAFDAAPDAARDLICGGAPVVVDVADGAMLDALKGGWRGMFFDDALRMIDLVKTAPGRRDGLDGAYIVLREPLKGAAKQRLERVAADMCAYALPFVAFSSNGRACLPKVLNEAARYRIELPMLDPATVSRTIRAVTGIRTAVDVPAETMRDVGVGDLAAAIRFDRTPEECVDELHRLAASKRAERPSRGLVLSEIHGMAGARAWADDAIADLAAWRHGEIPWDAVSSAVMLAGPPGVGKTLFAEAFARSASGEDSKSGIPLIVCSYYSWQAEGHLGDFLAAMRRDFASARAQAPCVMLLEECDSFVDRRAVKHSHSDYVRNCINALLEEVDGVRRREGVFLIGCTNEVEACDPALLRAGRFENVVRISPPDQDELKKIFRVRLKGDLVGVDISTVVMSAAGMTGADAERAVKDARRAARRENRELRLDDLRLALVGDHDVSGKLRWRTSIHEAGHAVVDVLRFGPDGVVANTTRTDRRLGMSMRTTRQVFEGTASDYRSRIEVLLAGRAAEEVLLGEASHGAQQDLAEATGLSCAMLGGLGLAGPSPLTHLGDPRHAEEFLRHVDIRAAVGIELAEADRACHDLLEGNRTALIAVARRLFERGSVDGAEIAALLEAERSAAADAEGARGEDDAPFSGEQGGTVIAFPELSRD</sequence>
<organism evidence="3 4">
    <name type="scientific">Bradyrhizobium japonicum</name>
    <dbReference type="NCBI Taxonomy" id="375"/>
    <lineage>
        <taxon>Bacteria</taxon>
        <taxon>Pseudomonadati</taxon>
        <taxon>Pseudomonadota</taxon>
        <taxon>Alphaproteobacteria</taxon>
        <taxon>Hyphomicrobiales</taxon>
        <taxon>Nitrobacteraceae</taxon>
        <taxon>Bradyrhizobium</taxon>
    </lineage>
</organism>
<evidence type="ECO:0000313" key="4">
    <source>
        <dbReference type="Proteomes" id="UP000030377"/>
    </source>
</evidence>
<dbReference type="AlphaFoldDB" id="A0A0A3Z0Z4"/>
<dbReference type="InterPro" id="IPR003593">
    <property type="entry name" value="AAA+_ATPase"/>
</dbReference>
<dbReference type="GO" id="GO:0030163">
    <property type="term" value="P:protein catabolic process"/>
    <property type="evidence" value="ECO:0007669"/>
    <property type="project" value="TreeGrafter"/>
</dbReference>
<gene>
    <name evidence="3" type="ORF">MA20_11715</name>
</gene>
<dbReference type="SUPFAM" id="SSF52540">
    <property type="entry name" value="P-loop containing nucleoside triphosphate hydrolases"/>
    <property type="match status" value="1"/>
</dbReference>
<feature type="compositionally biased region" description="Basic and acidic residues" evidence="1">
    <location>
        <begin position="725"/>
        <end position="735"/>
    </location>
</feature>
<dbReference type="SUPFAM" id="SSF140990">
    <property type="entry name" value="FtsH protease domain-like"/>
    <property type="match status" value="1"/>
</dbReference>
<dbReference type="GO" id="GO:0005524">
    <property type="term" value="F:ATP binding"/>
    <property type="evidence" value="ECO:0007669"/>
    <property type="project" value="InterPro"/>
</dbReference>
<accession>A0A0A3Z0Z4</accession>
<dbReference type="CDD" id="cd19481">
    <property type="entry name" value="RecA-like_protease"/>
    <property type="match status" value="1"/>
</dbReference>
<evidence type="ECO:0000259" key="2">
    <source>
        <dbReference type="SMART" id="SM00382"/>
    </source>
</evidence>
<feature type="region of interest" description="Disordered" evidence="1">
    <location>
        <begin position="725"/>
        <end position="756"/>
    </location>
</feature>
<dbReference type="GO" id="GO:0005886">
    <property type="term" value="C:plasma membrane"/>
    <property type="evidence" value="ECO:0007669"/>
    <property type="project" value="TreeGrafter"/>
</dbReference>
<evidence type="ECO:0000313" key="3">
    <source>
        <dbReference type="EMBL" id="KGT79538.1"/>
    </source>
</evidence>
<dbReference type="GO" id="GO:0004176">
    <property type="term" value="F:ATP-dependent peptidase activity"/>
    <property type="evidence" value="ECO:0007669"/>
    <property type="project" value="InterPro"/>
</dbReference>
<dbReference type="Gene3D" id="1.10.8.60">
    <property type="match status" value="1"/>
</dbReference>
<dbReference type="SMART" id="SM00382">
    <property type="entry name" value="AAA"/>
    <property type="match status" value="1"/>
</dbReference>
<dbReference type="Gene3D" id="1.20.58.760">
    <property type="entry name" value="Peptidase M41"/>
    <property type="match status" value="1"/>
</dbReference>
<feature type="region of interest" description="Disordered" evidence="1">
    <location>
        <begin position="1"/>
        <end position="25"/>
    </location>
</feature>
<dbReference type="Pfam" id="PF00004">
    <property type="entry name" value="AAA"/>
    <property type="match status" value="1"/>
</dbReference>
<dbReference type="Gene3D" id="3.40.50.300">
    <property type="entry name" value="P-loop containing nucleotide triphosphate hydrolases"/>
    <property type="match status" value="1"/>
</dbReference>
<dbReference type="GO" id="GO:0004222">
    <property type="term" value="F:metalloendopeptidase activity"/>
    <property type="evidence" value="ECO:0007669"/>
    <property type="project" value="InterPro"/>
</dbReference>
<dbReference type="InterPro" id="IPR000642">
    <property type="entry name" value="Peptidase_M41"/>
</dbReference>
<dbReference type="InterPro" id="IPR037219">
    <property type="entry name" value="Peptidase_M41-like"/>
</dbReference>
<dbReference type="InterPro" id="IPR003959">
    <property type="entry name" value="ATPase_AAA_core"/>
</dbReference>
<feature type="domain" description="AAA+ ATPase" evidence="2">
    <location>
        <begin position="329"/>
        <end position="475"/>
    </location>
</feature>
<dbReference type="GO" id="GO:0016887">
    <property type="term" value="F:ATP hydrolysis activity"/>
    <property type="evidence" value="ECO:0007669"/>
    <property type="project" value="InterPro"/>
</dbReference>
<evidence type="ECO:0000256" key="1">
    <source>
        <dbReference type="SAM" id="MobiDB-lite"/>
    </source>
</evidence>